<comment type="caution">
    <text evidence="1">The sequence shown here is derived from an EMBL/GenBank/DDBJ whole genome shotgun (WGS) entry which is preliminary data.</text>
</comment>
<keyword evidence="2" id="KW-1185">Reference proteome</keyword>
<protein>
    <submittedName>
        <fullName evidence="1">Uncharacterized protein</fullName>
    </submittedName>
</protein>
<evidence type="ECO:0000313" key="1">
    <source>
        <dbReference type="EMBL" id="KRZ74493.1"/>
    </source>
</evidence>
<reference evidence="1 2" key="1">
    <citation type="submission" date="2015-01" db="EMBL/GenBank/DDBJ databases">
        <title>Evolution of Trichinella species and genotypes.</title>
        <authorList>
            <person name="Korhonen P.K."/>
            <person name="Edoardo P."/>
            <person name="Giuseppe L.R."/>
            <person name="Gasser R.B."/>
        </authorList>
    </citation>
    <scope>NUCLEOTIDE SEQUENCE [LARGE SCALE GENOMIC DNA]</scope>
    <source>
        <strain evidence="1">ISS1980</strain>
    </source>
</reference>
<dbReference type="AlphaFoldDB" id="A0A0V1MRS3"/>
<dbReference type="EMBL" id="JYDO01000049">
    <property type="protein sequence ID" value="KRZ74493.1"/>
    <property type="molecule type" value="Genomic_DNA"/>
</dbReference>
<evidence type="ECO:0000313" key="2">
    <source>
        <dbReference type="Proteomes" id="UP000054843"/>
    </source>
</evidence>
<organism evidence="1 2">
    <name type="scientific">Trichinella papuae</name>
    <dbReference type="NCBI Taxonomy" id="268474"/>
    <lineage>
        <taxon>Eukaryota</taxon>
        <taxon>Metazoa</taxon>
        <taxon>Ecdysozoa</taxon>
        <taxon>Nematoda</taxon>
        <taxon>Enoplea</taxon>
        <taxon>Dorylaimia</taxon>
        <taxon>Trichinellida</taxon>
        <taxon>Trichinellidae</taxon>
        <taxon>Trichinella</taxon>
    </lineage>
</organism>
<accession>A0A0V1MRS3</accession>
<name>A0A0V1MRS3_9BILA</name>
<dbReference type="Proteomes" id="UP000054843">
    <property type="component" value="Unassembled WGS sequence"/>
</dbReference>
<sequence length="168" mass="18873">MMWECRRTPANYLHARISSTVPLTMVVRNCSAHTVNFGRQSAVLIEHTLLHILVSWTVRSGNVREYGWFVFNRLGAAEIGHASSKLRVATRKSYGNACDGLKLLYVGERFKPLKPTSASRIFDIEAISRVCGPPSCSLFNQLVIFIRHRWCHCSASPPPQPPILAQLI</sequence>
<proteinExistence type="predicted"/>
<gene>
    <name evidence="1" type="ORF">T10_12998</name>
</gene>